<protein>
    <submittedName>
        <fullName evidence="2">Phage r1t holin</fullName>
    </submittedName>
</protein>
<keyword evidence="3" id="KW-1185">Reference proteome</keyword>
<name>A0A1H3IN22_EUBBA</name>
<organism evidence="2 3">
    <name type="scientific">Eubacterium barkeri</name>
    <name type="common">Clostridium barkeri</name>
    <dbReference type="NCBI Taxonomy" id="1528"/>
    <lineage>
        <taxon>Bacteria</taxon>
        <taxon>Bacillati</taxon>
        <taxon>Bacillota</taxon>
        <taxon>Clostridia</taxon>
        <taxon>Eubacteriales</taxon>
        <taxon>Eubacteriaceae</taxon>
        <taxon>Eubacterium</taxon>
    </lineage>
</organism>
<reference evidence="3" key="1">
    <citation type="submission" date="2016-10" db="EMBL/GenBank/DDBJ databases">
        <authorList>
            <person name="Varghese N."/>
            <person name="Submissions S."/>
        </authorList>
    </citation>
    <scope>NUCLEOTIDE SEQUENCE [LARGE SCALE GENOMIC DNA]</scope>
    <source>
        <strain evidence="3">VPI 5359</strain>
    </source>
</reference>
<dbReference type="EMBL" id="FNOU01000024">
    <property type="protein sequence ID" value="SDY28765.1"/>
    <property type="molecule type" value="Genomic_DNA"/>
</dbReference>
<keyword evidence="1" id="KW-0472">Membrane</keyword>
<dbReference type="AlphaFoldDB" id="A0A1H3IN22"/>
<gene>
    <name evidence="2" type="ORF">SAMN04488579_1243</name>
</gene>
<dbReference type="STRING" id="1528.SAMN04488579_1243"/>
<keyword evidence="1" id="KW-0812">Transmembrane</keyword>
<evidence type="ECO:0000313" key="3">
    <source>
        <dbReference type="Proteomes" id="UP000199652"/>
    </source>
</evidence>
<evidence type="ECO:0000256" key="1">
    <source>
        <dbReference type="SAM" id="Phobius"/>
    </source>
</evidence>
<evidence type="ECO:0000313" key="2">
    <source>
        <dbReference type="EMBL" id="SDY28765.1"/>
    </source>
</evidence>
<dbReference type="Proteomes" id="UP000199652">
    <property type="component" value="Unassembled WGS sequence"/>
</dbReference>
<dbReference type="Pfam" id="PF16945">
    <property type="entry name" value="Phage_r1t_holin"/>
    <property type="match status" value="1"/>
</dbReference>
<feature type="transmembrane region" description="Helical" evidence="1">
    <location>
        <begin position="41"/>
        <end position="61"/>
    </location>
</feature>
<sequence length="71" mass="7434">MNTNKYVVWLKETGIKAVKTMAQTAVALIGTNTVGITSVDWVAVASATALAGVLCVLTNVANLPTVDKEEK</sequence>
<dbReference type="RefSeq" id="WP_090246671.1">
    <property type="nucleotide sequence ID" value="NZ_FNOU01000024.1"/>
</dbReference>
<dbReference type="InterPro" id="IPR020109">
    <property type="entry name" value="Holin_r1t"/>
</dbReference>
<proteinExistence type="predicted"/>
<accession>A0A1H3IN22</accession>
<dbReference type="OrthoDB" id="1915214at2"/>
<keyword evidence="1" id="KW-1133">Transmembrane helix</keyword>